<sequence length="181" mass="20721">MKNLKIVILLITVLTSTLVLSQTQESKESKMLDFVSKKGIIIKFEDFNLPSVKSTYSNCESKIRKIISGSEIKYFLQISNKGKYNSVTSSIAYEDIVEIQKALVALQTQAAQDILTKADYLENKFISDDRLQIGYYVNKNKIVWYMKLDSGSDSTIFFKTYEPLVNAFKLGKEKIIFLKQQ</sequence>
<evidence type="ECO:0000256" key="1">
    <source>
        <dbReference type="SAM" id="SignalP"/>
    </source>
</evidence>
<evidence type="ECO:0000313" key="3">
    <source>
        <dbReference type="Proteomes" id="UP000464657"/>
    </source>
</evidence>
<name>A0A7L4ZK49_9FLAO</name>
<dbReference type="KEGG" id="kan:IMCC3317_24610"/>
<organism evidence="2 3">
    <name type="scientific">Kordia antarctica</name>
    <dbReference type="NCBI Taxonomy" id="1218801"/>
    <lineage>
        <taxon>Bacteria</taxon>
        <taxon>Pseudomonadati</taxon>
        <taxon>Bacteroidota</taxon>
        <taxon>Flavobacteriia</taxon>
        <taxon>Flavobacteriales</taxon>
        <taxon>Flavobacteriaceae</taxon>
        <taxon>Kordia</taxon>
    </lineage>
</organism>
<feature type="signal peptide" evidence="1">
    <location>
        <begin position="1"/>
        <end position="21"/>
    </location>
</feature>
<feature type="chain" id="PRO_5029642322" evidence="1">
    <location>
        <begin position="22"/>
        <end position="181"/>
    </location>
</feature>
<gene>
    <name evidence="2" type="ORF">IMCC3317_24610</name>
</gene>
<proteinExistence type="predicted"/>
<accession>A0A7L4ZK49</accession>
<dbReference type="Proteomes" id="UP000464657">
    <property type="component" value="Chromosome"/>
</dbReference>
<dbReference type="EMBL" id="CP019288">
    <property type="protein sequence ID" value="QHI37083.1"/>
    <property type="molecule type" value="Genomic_DNA"/>
</dbReference>
<keyword evidence="3" id="KW-1185">Reference proteome</keyword>
<evidence type="ECO:0000313" key="2">
    <source>
        <dbReference type="EMBL" id="QHI37083.1"/>
    </source>
</evidence>
<reference evidence="2 3" key="1">
    <citation type="journal article" date="2013" name="Int. J. Syst. Evol. Microbiol.">
        <title>Kordia antarctica sp. nov., isolated from Antarctic seawater.</title>
        <authorList>
            <person name="Baek K."/>
            <person name="Choi A."/>
            <person name="Kang I."/>
            <person name="Lee K."/>
            <person name="Cho J.C."/>
        </authorList>
    </citation>
    <scope>NUCLEOTIDE SEQUENCE [LARGE SCALE GENOMIC DNA]</scope>
    <source>
        <strain evidence="2 3">IMCC3317</strain>
    </source>
</reference>
<dbReference type="AlphaFoldDB" id="A0A7L4ZK49"/>
<keyword evidence="1" id="KW-0732">Signal</keyword>
<protein>
    <submittedName>
        <fullName evidence="2">Uncharacterized protein</fullName>
    </submittedName>
</protein>